<dbReference type="KEGG" id="aji:C0Z10_04835"/>
<comment type="subunit">
    <text evidence="9">Homodimer.</text>
</comment>
<keyword evidence="9" id="KW-0479">Metal-binding</keyword>
<dbReference type="GO" id="GO:0008033">
    <property type="term" value="P:tRNA processing"/>
    <property type="evidence" value="ECO:0007669"/>
    <property type="project" value="UniProtKB-KW"/>
</dbReference>
<dbReference type="InterPro" id="IPR036389">
    <property type="entry name" value="RNase_III_sf"/>
</dbReference>
<dbReference type="GO" id="GO:0004525">
    <property type="term" value="F:ribonuclease III activity"/>
    <property type="evidence" value="ECO:0007669"/>
    <property type="project" value="UniProtKB-UniRule"/>
</dbReference>
<evidence type="ECO:0000256" key="8">
    <source>
        <dbReference type="ARBA" id="ARBA00022884"/>
    </source>
</evidence>
<feature type="active site" evidence="9">
    <location>
        <position position="141"/>
    </location>
</feature>
<dbReference type="InterPro" id="IPR000999">
    <property type="entry name" value="RNase_III_dom"/>
</dbReference>
<organism evidence="12 13">
    <name type="scientific">Acidipropionibacterium jensenii</name>
    <dbReference type="NCBI Taxonomy" id="1749"/>
    <lineage>
        <taxon>Bacteria</taxon>
        <taxon>Bacillati</taxon>
        <taxon>Actinomycetota</taxon>
        <taxon>Actinomycetes</taxon>
        <taxon>Propionibacteriales</taxon>
        <taxon>Propionibacteriaceae</taxon>
        <taxon>Acidipropionibacterium</taxon>
    </lineage>
</organism>
<comment type="catalytic activity">
    <reaction evidence="1 9">
        <text>Endonucleolytic cleavage to 5'-phosphomonoester.</text>
        <dbReference type="EC" id="3.1.26.3"/>
    </reaction>
</comment>
<dbReference type="AlphaFoldDB" id="A0A3Q9UJV5"/>
<evidence type="ECO:0000259" key="11">
    <source>
        <dbReference type="PROSITE" id="PS50142"/>
    </source>
</evidence>
<dbReference type="SUPFAM" id="SSF54768">
    <property type="entry name" value="dsRNA-binding domain-like"/>
    <property type="match status" value="1"/>
</dbReference>
<dbReference type="Pfam" id="PF14622">
    <property type="entry name" value="Ribonucleas_3_3"/>
    <property type="match status" value="1"/>
</dbReference>
<dbReference type="NCBIfam" id="TIGR02191">
    <property type="entry name" value="RNaseIII"/>
    <property type="match status" value="1"/>
</dbReference>
<evidence type="ECO:0000256" key="7">
    <source>
        <dbReference type="ARBA" id="ARBA00022801"/>
    </source>
</evidence>
<dbReference type="PANTHER" id="PTHR11207">
    <property type="entry name" value="RIBONUCLEASE III"/>
    <property type="match status" value="1"/>
</dbReference>
<dbReference type="GO" id="GO:0019843">
    <property type="term" value="F:rRNA binding"/>
    <property type="evidence" value="ECO:0007669"/>
    <property type="project" value="UniProtKB-KW"/>
</dbReference>
<evidence type="ECO:0000313" key="12">
    <source>
        <dbReference type="EMBL" id="AZZ39188.1"/>
    </source>
</evidence>
<feature type="active site" evidence="9">
    <location>
        <position position="69"/>
    </location>
</feature>
<accession>A0A3Q9UJV5</accession>
<dbReference type="CDD" id="cd00593">
    <property type="entry name" value="RIBOc"/>
    <property type="match status" value="1"/>
</dbReference>
<dbReference type="EC" id="3.1.26.3" evidence="9"/>
<dbReference type="GO" id="GO:0006397">
    <property type="term" value="P:mRNA processing"/>
    <property type="evidence" value="ECO:0007669"/>
    <property type="project" value="UniProtKB-UniRule"/>
</dbReference>
<feature type="binding site" evidence="9">
    <location>
        <position position="141"/>
    </location>
    <ligand>
        <name>Mg(2+)</name>
        <dbReference type="ChEBI" id="CHEBI:18420"/>
    </ligand>
</feature>
<evidence type="ECO:0000256" key="5">
    <source>
        <dbReference type="ARBA" id="ARBA00022722"/>
    </source>
</evidence>
<keyword evidence="8 9" id="KW-0694">RNA-binding</keyword>
<keyword evidence="6 9" id="KW-0255">Endonuclease</keyword>
<proteinExistence type="inferred from homology"/>
<dbReference type="Proteomes" id="UP000285875">
    <property type="component" value="Chromosome"/>
</dbReference>
<evidence type="ECO:0000313" key="13">
    <source>
        <dbReference type="Proteomes" id="UP000285875"/>
    </source>
</evidence>
<dbReference type="FunFam" id="1.10.1520.10:FF:000001">
    <property type="entry name" value="Ribonuclease 3"/>
    <property type="match status" value="1"/>
</dbReference>
<reference evidence="13" key="1">
    <citation type="submission" date="2017-12" db="EMBL/GenBank/DDBJ databases">
        <title>Whole genome sequencing of Acidipropionibacterium jensenii strains JS279 and JS280.</title>
        <authorList>
            <person name="Deptula P."/>
            <person name="Laine P."/>
            <person name="Smolander O.-P."/>
            <person name="Paulin L."/>
            <person name="Auvinen P."/>
            <person name="Varmanen P."/>
        </authorList>
    </citation>
    <scope>NUCLEOTIDE SEQUENCE [LARGE SCALE GENOMIC DNA]</scope>
    <source>
        <strain evidence="13">JS280</strain>
    </source>
</reference>
<keyword evidence="9" id="KW-0460">Magnesium</keyword>
<dbReference type="GO" id="GO:0003725">
    <property type="term" value="F:double-stranded RNA binding"/>
    <property type="evidence" value="ECO:0007669"/>
    <property type="project" value="TreeGrafter"/>
</dbReference>
<dbReference type="GO" id="GO:0010468">
    <property type="term" value="P:regulation of gene expression"/>
    <property type="evidence" value="ECO:0007669"/>
    <property type="project" value="TreeGrafter"/>
</dbReference>
<dbReference type="Pfam" id="PF00035">
    <property type="entry name" value="dsrm"/>
    <property type="match status" value="1"/>
</dbReference>
<dbReference type="CDD" id="cd10845">
    <property type="entry name" value="DSRM_RNAse_III_family"/>
    <property type="match status" value="1"/>
</dbReference>
<evidence type="ECO:0000256" key="6">
    <source>
        <dbReference type="ARBA" id="ARBA00022759"/>
    </source>
</evidence>
<feature type="domain" description="RNase III" evidence="11">
    <location>
        <begin position="26"/>
        <end position="152"/>
    </location>
</feature>
<dbReference type="SUPFAM" id="SSF69065">
    <property type="entry name" value="RNase III domain-like"/>
    <property type="match status" value="1"/>
</dbReference>
<evidence type="ECO:0000256" key="4">
    <source>
        <dbReference type="ARBA" id="ARBA00022664"/>
    </source>
</evidence>
<keyword evidence="9" id="KW-0963">Cytoplasm</keyword>
<keyword evidence="4 9" id="KW-0507">mRNA processing</keyword>
<comment type="function">
    <text evidence="9">Digests double-stranded RNA. Involved in the processing of primary rRNA transcript to yield the immediate precursors to the large and small rRNAs (23S and 16S). Processes some mRNAs, and tRNAs when they are encoded in the rRNA operon. Processes pre-crRNA and tracrRNA of type II CRISPR loci if present in the organism.</text>
</comment>
<dbReference type="SMART" id="SM00535">
    <property type="entry name" value="RIBOc"/>
    <property type="match status" value="1"/>
</dbReference>
<keyword evidence="7 9" id="KW-0378">Hydrolase</keyword>
<keyword evidence="5 9" id="KW-0540">Nuclease</keyword>
<dbReference type="EMBL" id="CP025570">
    <property type="protein sequence ID" value="AZZ39188.1"/>
    <property type="molecule type" value="Genomic_DNA"/>
</dbReference>
<dbReference type="GO" id="GO:0006364">
    <property type="term" value="P:rRNA processing"/>
    <property type="evidence" value="ECO:0007669"/>
    <property type="project" value="UniProtKB-UniRule"/>
</dbReference>
<sequence>MTDCSDQEQGAQAGRRGPAEDASWPFLTLLEELGIEIDPQLLQLALTHRSYAFENGGIPTNERLEFLGDAVLEVGVTEYLYNAYPAFAEGRMAKLRAAVVSTVSLGGVARSLQIGPRVLLGRGEELTGGHDKTHLLADTTEALLGAVTLSAGLAEGVRLVHHLFDPRIDEAVRSGAGTDWKTALQEMCAELRLDSPQYRIEGSGPDHDRRYLARAVVGGRERGGYVGHNKKEAELGAARLAIDELVAEHHIPVPDA</sequence>
<dbReference type="GO" id="GO:0046872">
    <property type="term" value="F:metal ion binding"/>
    <property type="evidence" value="ECO:0007669"/>
    <property type="project" value="UniProtKB-KW"/>
</dbReference>
<evidence type="ECO:0000256" key="9">
    <source>
        <dbReference type="HAMAP-Rule" id="MF_00104"/>
    </source>
</evidence>
<keyword evidence="3 9" id="KW-0698">rRNA processing</keyword>
<dbReference type="Gene3D" id="3.30.160.20">
    <property type="match status" value="1"/>
</dbReference>
<evidence type="ECO:0000256" key="2">
    <source>
        <dbReference type="ARBA" id="ARBA00010183"/>
    </source>
</evidence>
<comment type="similarity">
    <text evidence="2">Belongs to the ribonuclease III family.</text>
</comment>
<keyword evidence="9" id="KW-0819">tRNA processing</keyword>
<dbReference type="InterPro" id="IPR014720">
    <property type="entry name" value="dsRBD_dom"/>
</dbReference>
<keyword evidence="9" id="KW-0699">rRNA-binding</keyword>
<dbReference type="PANTHER" id="PTHR11207:SF0">
    <property type="entry name" value="RIBONUCLEASE 3"/>
    <property type="match status" value="1"/>
</dbReference>
<comment type="cofactor">
    <cofactor evidence="9">
        <name>Mg(2+)</name>
        <dbReference type="ChEBI" id="CHEBI:18420"/>
    </cofactor>
</comment>
<dbReference type="PROSITE" id="PS50142">
    <property type="entry name" value="RNASE_3_2"/>
    <property type="match status" value="1"/>
</dbReference>
<feature type="binding site" evidence="9">
    <location>
        <position position="138"/>
    </location>
    <ligand>
        <name>Mg(2+)</name>
        <dbReference type="ChEBI" id="CHEBI:18420"/>
    </ligand>
</feature>
<dbReference type="HAMAP" id="MF_00104">
    <property type="entry name" value="RNase_III"/>
    <property type="match status" value="1"/>
</dbReference>
<evidence type="ECO:0000256" key="1">
    <source>
        <dbReference type="ARBA" id="ARBA00000109"/>
    </source>
</evidence>
<dbReference type="RefSeq" id="WP_097798635.1">
    <property type="nucleotide sequence ID" value="NZ_CP025570.1"/>
</dbReference>
<dbReference type="SMART" id="SM00358">
    <property type="entry name" value="DSRM"/>
    <property type="match status" value="1"/>
</dbReference>
<feature type="binding site" evidence="9">
    <location>
        <position position="65"/>
    </location>
    <ligand>
        <name>Mg(2+)</name>
        <dbReference type="ChEBI" id="CHEBI:18420"/>
    </ligand>
</feature>
<dbReference type="Gene3D" id="1.10.1520.10">
    <property type="entry name" value="Ribonuclease III domain"/>
    <property type="match status" value="1"/>
</dbReference>
<evidence type="ECO:0000259" key="10">
    <source>
        <dbReference type="PROSITE" id="PS50137"/>
    </source>
</evidence>
<feature type="domain" description="DRBM" evidence="10">
    <location>
        <begin position="179"/>
        <end position="247"/>
    </location>
</feature>
<dbReference type="GO" id="GO:0005737">
    <property type="term" value="C:cytoplasm"/>
    <property type="evidence" value="ECO:0007669"/>
    <property type="project" value="UniProtKB-SubCell"/>
</dbReference>
<name>A0A3Q9UJV5_9ACTN</name>
<gene>
    <name evidence="9" type="primary">rnc</name>
    <name evidence="12" type="ORF">C0Z10_04835</name>
</gene>
<evidence type="ECO:0000256" key="3">
    <source>
        <dbReference type="ARBA" id="ARBA00022552"/>
    </source>
</evidence>
<dbReference type="PROSITE" id="PS50137">
    <property type="entry name" value="DS_RBD"/>
    <property type="match status" value="1"/>
</dbReference>
<dbReference type="PROSITE" id="PS00517">
    <property type="entry name" value="RNASE_3_1"/>
    <property type="match status" value="1"/>
</dbReference>
<comment type="subcellular location">
    <subcellularLocation>
        <location evidence="9">Cytoplasm</location>
    </subcellularLocation>
</comment>
<dbReference type="InterPro" id="IPR011907">
    <property type="entry name" value="RNase_III"/>
</dbReference>
<protein>
    <recommendedName>
        <fullName evidence="9">Ribonuclease 3</fullName>
        <ecNumber evidence="9">3.1.26.3</ecNumber>
    </recommendedName>
    <alternativeName>
        <fullName evidence="9">Ribonuclease III</fullName>
        <shortName evidence="9">RNase III</shortName>
    </alternativeName>
</protein>